<evidence type="ECO:0000313" key="3">
    <source>
        <dbReference type="EMBL" id="SFJ10041.1"/>
    </source>
</evidence>
<feature type="region of interest" description="Disordered" evidence="1">
    <location>
        <begin position="260"/>
        <end position="294"/>
    </location>
</feature>
<name>A0A1I3NL80_9ACTN</name>
<dbReference type="Proteomes" id="UP000199111">
    <property type="component" value="Unassembled WGS sequence"/>
</dbReference>
<gene>
    <name evidence="3" type="ORF">SAMN05216275_106261</name>
</gene>
<keyword evidence="2" id="KW-1133">Transmembrane helix</keyword>
<keyword evidence="2" id="KW-0472">Membrane</keyword>
<keyword evidence="4" id="KW-1185">Reference proteome</keyword>
<dbReference type="RefSeq" id="WP_093887079.1">
    <property type="nucleotide sequence ID" value="NZ_FOQY01000006.1"/>
</dbReference>
<dbReference type="AlphaFoldDB" id="A0A1I3NL80"/>
<dbReference type="EMBL" id="FOQY01000006">
    <property type="protein sequence ID" value="SFJ10041.1"/>
    <property type="molecule type" value="Genomic_DNA"/>
</dbReference>
<evidence type="ECO:0000256" key="1">
    <source>
        <dbReference type="SAM" id="MobiDB-lite"/>
    </source>
</evidence>
<organism evidence="3 4">
    <name type="scientific">Streptosporangium canum</name>
    <dbReference type="NCBI Taxonomy" id="324952"/>
    <lineage>
        <taxon>Bacteria</taxon>
        <taxon>Bacillati</taxon>
        <taxon>Actinomycetota</taxon>
        <taxon>Actinomycetes</taxon>
        <taxon>Streptosporangiales</taxon>
        <taxon>Streptosporangiaceae</taxon>
        <taxon>Streptosporangium</taxon>
    </lineage>
</organism>
<evidence type="ECO:0000313" key="4">
    <source>
        <dbReference type="Proteomes" id="UP000199111"/>
    </source>
</evidence>
<reference evidence="4" key="1">
    <citation type="submission" date="2016-10" db="EMBL/GenBank/DDBJ databases">
        <authorList>
            <person name="Varghese N."/>
            <person name="Submissions S."/>
        </authorList>
    </citation>
    <scope>NUCLEOTIDE SEQUENCE [LARGE SCALE GENOMIC DNA]</scope>
    <source>
        <strain evidence="4">CGMCC 4.2126</strain>
    </source>
</reference>
<keyword evidence="2" id="KW-0812">Transmembrane</keyword>
<sequence>MLEDDLRQVMADETAHLRAAPDLVDRVIRSSRRRRTVRTRYVAVAAAAAVVGITVPAGLILASGPAVVSGPAAEGVAAVVSPDSTGSAVPQPFEPPPLPTPSPTPSPTLDFGDLSDGKAFGRVKVGYLPDGLQWSHRSSDWGDAYTTSWNYDGDKNGFYCVQIFVHEGQALQEARERVQSYRFDSKGRSSRDDSKGEEVTIGDRTGYLITQWVGEDGGKGTPTMFLDMGPERMAEIMLSPVFVKDLGTREAVERELKKIAQGLTATDGDPGTTSEAPAADGGDAGKATEAPAGG</sequence>
<feature type="compositionally biased region" description="Pro residues" evidence="1">
    <location>
        <begin position="92"/>
        <end position="106"/>
    </location>
</feature>
<protein>
    <submittedName>
        <fullName evidence="3">Uncharacterized protein</fullName>
    </submittedName>
</protein>
<proteinExistence type="predicted"/>
<dbReference type="GeneID" id="96298197"/>
<accession>A0A1I3NL80</accession>
<feature type="transmembrane region" description="Helical" evidence="2">
    <location>
        <begin position="41"/>
        <end position="62"/>
    </location>
</feature>
<feature type="region of interest" description="Disordered" evidence="1">
    <location>
        <begin position="83"/>
        <end position="107"/>
    </location>
</feature>
<evidence type="ECO:0000256" key="2">
    <source>
        <dbReference type="SAM" id="Phobius"/>
    </source>
</evidence>
<feature type="compositionally biased region" description="Low complexity" evidence="1">
    <location>
        <begin position="275"/>
        <end position="294"/>
    </location>
</feature>